<evidence type="ECO:0000259" key="3">
    <source>
        <dbReference type="PROSITE" id="PS50977"/>
    </source>
</evidence>
<dbReference type="PANTHER" id="PTHR43479:SF11">
    <property type="entry name" value="ACREF_ENVCD OPERON REPRESSOR-RELATED"/>
    <property type="match status" value="1"/>
</dbReference>
<evidence type="ECO:0000313" key="5">
    <source>
        <dbReference type="Proteomes" id="UP000233435"/>
    </source>
</evidence>
<dbReference type="PROSITE" id="PS50977">
    <property type="entry name" value="HTH_TETR_2"/>
    <property type="match status" value="1"/>
</dbReference>
<reference evidence="4 5" key="1">
    <citation type="submission" date="2017-12" db="EMBL/GenBank/DDBJ databases">
        <title>Confluentibacter flavum sp. nov., isolated from the saline lake.</title>
        <authorList>
            <person name="Yu L."/>
        </authorList>
    </citation>
    <scope>NUCLEOTIDE SEQUENCE [LARGE SCALE GENOMIC DNA]</scope>
    <source>
        <strain evidence="4 5">3B</strain>
    </source>
</reference>
<dbReference type="InterPro" id="IPR036271">
    <property type="entry name" value="Tet_transcr_reg_TetR-rel_C_sf"/>
</dbReference>
<proteinExistence type="predicted"/>
<evidence type="ECO:0000256" key="2">
    <source>
        <dbReference type="PROSITE-ProRule" id="PRU00335"/>
    </source>
</evidence>
<dbReference type="EMBL" id="PJEO01000043">
    <property type="protein sequence ID" value="PKQ44707.1"/>
    <property type="molecule type" value="Genomic_DNA"/>
</dbReference>
<dbReference type="InterPro" id="IPR050624">
    <property type="entry name" value="HTH-type_Tx_Regulator"/>
</dbReference>
<dbReference type="SUPFAM" id="SSF48498">
    <property type="entry name" value="Tetracyclin repressor-like, C-terminal domain"/>
    <property type="match status" value="1"/>
</dbReference>
<dbReference type="Pfam" id="PF00440">
    <property type="entry name" value="TetR_N"/>
    <property type="match status" value="1"/>
</dbReference>
<dbReference type="SUPFAM" id="SSF46689">
    <property type="entry name" value="Homeodomain-like"/>
    <property type="match status" value="1"/>
</dbReference>
<dbReference type="GO" id="GO:0003677">
    <property type="term" value="F:DNA binding"/>
    <property type="evidence" value="ECO:0007669"/>
    <property type="project" value="UniProtKB-UniRule"/>
</dbReference>
<organism evidence="4 5">
    <name type="scientific">Confluentibacter flavum</name>
    <dbReference type="NCBI Taxonomy" id="1909700"/>
    <lineage>
        <taxon>Bacteria</taxon>
        <taxon>Pseudomonadati</taxon>
        <taxon>Bacteroidota</taxon>
        <taxon>Flavobacteriia</taxon>
        <taxon>Flavobacteriales</taxon>
        <taxon>Flavobacteriaceae</taxon>
        <taxon>Confluentibacter</taxon>
    </lineage>
</organism>
<dbReference type="PRINTS" id="PR00455">
    <property type="entry name" value="HTHTETR"/>
</dbReference>
<keyword evidence="5" id="KW-1185">Reference proteome</keyword>
<dbReference type="OrthoDB" id="881297at2"/>
<keyword evidence="1 2" id="KW-0238">DNA-binding</keyword>
<dbReference type="RefSeq" id="WP_106660133.1">
    <property type="nucleotide sequence ID" value="NZ_PJEO01000043.1"/>
</dbReference>
<protein>
    <submittedName>
        <fullName evidence="4">TetR family transcriptional regulator</fullName>
    </submittedName>
</protein>
<comment type="caution">
    <text evidence="4">The sequence shown here is derived from an EMBL/GenBank/DDBJ whole genome shotgun (WGS) entry which is preliminary data.</text>
</comment>
<feature type="DNA-binding region" description="H-T-H motif" evidence="2">
    <location>
        <begin position="22"/>
        <end position="41"/>
    </location>
</feature>
<dbReference type="Gene3D" id="1.10.357.10">
    <property type="entry name" value="Tetracycline Repressor, domain 2"/>
    <property type="match status" value="1"/>
</dbReference>
<accession>A0A2N3HIB5</accession>
<feature type="domain" description="HTH tetR-type" evidence="3">
    <location>
        <begin position="1"/>
        <end position="59"/>
    </location>
</feature>
<evidence type="ECO:0000256" key="1">
    <source>
        <dbReference type="ARBA" id="ARBA00023125"/>
    </source>
</evidence>
<dbReference type="Proteomes" id="UP000233435">
    <property type="component" value="Unassembled WGS sequence"/>
</dbReference>
<sequence length="201" mass="23412">MREQIINKSAELFLTLGFKSVTMDDIANEMGISKKTIYVHFANKTKLVEAVTFELFGRICEGIDGICNTSLNPIEQLYDIKMFVMHHLKNEKSSPQYQLKKYYPQIYEVLRIKQFEKMHGSVSQSLQNGIDTQLFRPNIDVDFISRMYFNGMTGIKDDTIFPQNIFSMDYLMESYLEYHLRAIVTDKGLQILNKFITSNQS</sequence>
<dbReference type="InterPro" id="IPR009057">
    <property type="entry name" value="Homeodomain-like_sf"/>
</dbReference>
<dbReference type="PANTHER" id="PTHR43479">
    <property type="entry name" value="ACREF/ENVCD OPERON REPRESSOR-RELATED"/>
    <property type="match status" value="1"/>
</dbReference>
<dbReference type="AlphaFoldDB" id="A0A2N3HIB5"/>
<dbReference type="InterPro" id="IPR001647">
    <property type="entry name" value="HTH_TetR"/>
</dbReference>
<name>A0A2N3HIB5_9FLAO</name>
<gene>
    <name evidence="4" type="ORF">CSW08_12040</name>
</gene>
<evidence type="ECO:0000313" key="4">
    <source>
        <dbReference type="EMBL" id="PKQ44707.1"/>
    </source>
</evidence>